<evidence type="ECO:0000313" key="4">
    <source>
        <dbReference type="EMBL" id="RKR00268.1"/>
    </source>
</evidence>
<comment type="caution">
    <text evidence="4">The sequence shown here is derived from an EMBL/GenBank/DDBJ whole genome shotgun (WGS) entry which is preliminary data.</text>
</comment>
<keyword evidence="1" id="KW-0378">Hydrolase</keyword>
<dbReference type="Pfam" id="PF00144">
    <property type="entry name" value="Beta-lactamase"/>
    <property type="match status" value="1"/>
</dbReference>
<feature type="chain" id="PRO_5019747292" evidence="2">
    <location>
        <begin position="22"/>
        <end position="345"/>
    </location>
</feature>
<reference evidence="4 5" key="1">
    <citation type="submission" date="2018-10" db="EMBL/GenBank/DDBJ databases">
        <title>Genomic Encyclopedia of Type Strains, Phase IV (KMG-IV): sequencing the most valuable type-strain genomes for metagenomic binning, comparative biology and taxonomic classification.</title>
        <authorList>
            <person name="Goeker M."/>
        </authorList>
    </citation>
    <scope>NUCLEOTIDE SEQUENCE [LARGE SCALE GENOMIC DNA]</scope>
    <source>
        <strain evidence="4 5">DSM 4734</strain>
    </source>
</reference>
<dbReference type="EMBL" id="RBIM01000003">
    <property type="protein sequence ID" value="RKR00268.1"/>
    <property type="molecule type" value="Genomic_DNA"/>
</dbReference>
<sequence>MLMIGSLWIASAGAASLWLGAASQVATPVLAEQAQAVFDPVAETYPALNATVMVGGEIVWEAEGGWSRDAADGVAASYNVYSVAKMLTALAFVRLAETTGLDLDTPARQIDPNLPAHYGAVTLRELLDHRAGVRHYASREDWIAFSDRRCETPADALGHFIDAPLAAPSEGEIAYSTYGYVLLSHLLVQLTGTGSFDAAMQVALGDTYLARRDRIDADKAANWVDMGAGPQLIEGLSAECKFGAGGLLASSRELAAMGHALAAGEMVELEGWSDLPGPWAGYAESVDLHYAAHSGGSPGGRSFLLVYVEPQIAVALAGNADSENLQALSIELADLFAGIDEAPTE</sequence>
<keyword evidence="2" id="KW-0732">Signal</keyword>
<dbReference type="GO" id="GO:0016787">
    <property type="term" value="F:hydrolase activity"/>
    <property type="evidence" value="ECO:0007669"/>
    <property type="project" value="UniProtKB-KW"/>
</dbReference>
<evidence type="ECO:0000259" key="3">
    <source>
        <dbReference type="Pfam" id="PF00144"/>
    </source>
</evidence>
<dbReference type="AlphaFoldDB" id="A0A495DD60"/>
<feature type="signal peptide" evidence="2">
    <location>
        <begin position="1"/>
        <end position="21"/>
    </location>
</feature>
<name>A0A495DD60_9PROT</name>
<evidence type="ECO:0000313" key="5">
    <source>
        <dbReference type="Proteomes" id="UP000273675"/>
    </source>
</evidence>
<dbReference type="InterPro" id="IPR001466">
    <property type="entry name" value="Beta-lactam-related"/>
</dbReference>
<organism evidence="4 5">
    <name type="scientific">Maricaulis maris</name>
    <dbReference type="NCBI Taxonomy" id="74318"/>
    <lineage>
        <taxon>Bacteria</taxon>
        <taxon>Pseudomonadati</taxon>
        <taxon>Pseudomonadota</taxon>
        <taxon>Alphaproteobacteria</taxon>
        <taxon>Maricaulales</taxon>
        <taxon>Maricaulaceae</taxon>
        <taxon>Maricaulis</taxon>
    </lineage>
</organism>
<dbReference type="PANTHER" id="PTHR43283:SF11">
    <property type="entry name" value="BETA-LACTAMASE-RELATED DOMAIN-CONTAINING PROTEIN"/>
    <property type="match status" value="1"/>
</dbReference>
<accession>A0A495DD60</accession>
<gene>
    <name evidence="4" type="ORF">C7435_1472</name>
</gene>
<dbReference type="SUPFAM" id="SSF56601">
    <property type="entry name" value="beta-lactamase/transpeptidase-like"/>
    <property type="match status" value="1"/>
</dbReference>
<dbReference type="OrthoDB" id="9793489at2"/>
<dbReference type="InterPro" id="IPR012338">
    <property type="entry name" value="Beta-lactam/transpept-like"/>
</dbReference>
<protein>
    <submittedName>
        <fullName evidence="4">CubicO group peptidase (Beta-lactamase class C family)</fullName>
    </submittedName>
</protein>
<evidence type="ECO:0000256" key="1">
    <source>
        <dbReference type="ARBA" id="ARBA00022801"/>
    </source>
</evidence>
<evidence type="ECO:0000256" key="2">
    <source>
        <dbReference type="SAM" id="SignalP"/>
    </source>
</evidence>
<dbReference type="InterPro" id="IPR050789">
    <property type="entry name" value="Diverse_Enzym_Activities"/>
</dbReference>
<dbReference type="Gene3D" id="3.40.710.10">
    <property type="entry name" value="DD-peptidase/beta-lactamase superfamily"/>
    <property type="match status" value="1"/>
</dbReference>
<dbReference type="PANTHER" id="PTHR43283">
    <property type="entry name" value="BETA-LACTAMASE-RELATED"/>
    <property type="match status" value="1"/>
</dbReference>
<dbReference type="Proteomes" id="UP000273675">
    <property type="component" value="Unassembled WGS sequence"/>
</dbReference>
<feature type="domain" description="Beta-lactamase-related" evidence="3">
    <location>
        <begin position="44"/>
        <end position="324"/>
    </location>
</feature>
<proteinExistence type="predicted"/>